<dbReference type="InterPro" id="IPR039538">
    <property type="entry name" value="BetI_C"/>
</dbReference>
<keyword evidence="2" id="KW-0805">Transcription regulation</keyword>
<dbReference type="SUPFAM" id="SSF48498">
    <property type="entry name" value="Tetracyclin repressor-like, C-terminal domain"/>
    <property type="match status" value="1"/>
</dbReference>
<keyword evidence="3 5" id="KW-0238">DNA-binding</keyword>
<evidence type="ECO:0000313" key="7">
    <source>
        <dbReference type="EMBL" id="MFC7203050.1"/>
    </source>
</evidence>
<keyword evidence="1" id="KW-0678">Repressor</keyword>
<dbReference type="PANTHER" id="PTHR30055">
    <property type="entry name" value="HTH-TYPE TRANSCRIPTIONAL REGULATOR RUTR"/>
    <property type="match status" value="1"/>
</dbReference>
<dbReference type="InterPro" id="IPR023772">
    <property type="entry name" value="DNA-bd_HTH_TetR-type_CS"/>
</dbReference>
<organism evidence="7 8">
    <name type="scientific">Haloferax namakaokahaiae</name>
    <dbReference type="NCBI Taxonomy" id="1748331"/>
    <lineage>
        <taxon>Archaea</taxon>
        <taxon>Methanobacteriati</taxon>
        <taxon>Methanobacteriota</taxon>
        <taxon>Stenosarchaea group</taxon>
        <taxon>Halobacteria</taxon>
        <taxon>Halobacteriales</taxon>
        <taxon>Haloferacaceae</taxon>
        <taxon>Haloferax</taxon>
    </lineage>
</organism>
<dbReference type="SUPFAM" id="SSF46689">
    <property type="entry name" value="Homeodomain-like"/>
    <property type="match status" value="1"/>
</dbReference>
<evidence type="ECO:0000313" key="8">
    <source>
        <dbReference type="Proteomes" id="UP001596481"/>
    </source>
</evidence>
<proteinExistence type="predicted"/>
<dbReference type="EMBL" id="JBHTAA010000002">
    <property type="protein sequence ID" value="MFC7203050.1"/>
    <property type="molecule type" value="Genomic_DNA"/>
</dbReference>
<dbReference type="InterPro" id="IPR009057">
    <property type="entry name" value="Homeodomain-like_sf"/>
</dbReference>
<evidence type="ECO:0000256" key="4">
    <source>
        <dbReference type="ARBA" id="ARBA00023163"/>
    </source>
</evidence>
<dbReference type="Gene3D" id="1.10.357.10">
    <property type="entry name" value="Tetracycline Repressor, domain 2"/>
    <property type="match status" value="1"/>
</dbReference>
<keyword evidence="8" id="KW-1185">Reference proteome</keyword>
<dbReference type="PANTHER" id="PTHR30055:SF234">
    <property type="entry name" value="HTH-TYPE TRANSCRIPTIONAL REGULATOR BETI"/>
    <property type="match status" value="1"/>
</dbReference>
<dbReference type="Pfam" id="PF13977">
    <property type="entry name" value="TetR_C_6"/>
    <property type="match status" value="1"/>
</dbReference>
<evidence type="ECO:0000256" key="3">
    <source>
        <dbReference type="ARBA" id="ARBA00023125"/>
    </source>
</evidence>
<dbReference type="Proteomes" id="UP001596481">
    <property type="component" value="Unassembled WGS sequence"/>
</dbReference>
<dbReference type="InterPro" id="IPR050109">
    <property type="entry name" value="HTH-type_TetR-like_transc_reg"/>
</dbReference>
<feature type="domain" description="HTH tetR-type" evidence="6">
    <location>
        <begin position="3"/>
        <end position="63"/>
    </location>
</feature>
<dbReference type="RefSeq" id="WP_390222365.1">
    <property type="nucleotide sequence ID" value="NZ_JBHTAA010000002.1"/>
</dbReference>
<dbReference type="PRINTS" id="PR00455">
    <property type="entry name" value="HTHTETR"/>
</dbReference>
<name>A0ABD5ZD97_9EURY</name>
<comment type="caution">
    <text evidence="7">The sequence shown here is derived from an EMBL/GenBank/DDBJ whole genome shotgun (WGS) entry which is preliminary data.</text>
</comment>
<feature type="DNA-binding region" description="H-T-H motif" evidence="5">
    <location>
        <begin position="26"/>
        <end position="45"/>
    </location>
</feature>
<evidence type="ECO:0000256" key="1">
    <source>
        <dbReference type="ARBA" id="ARBA00022491"/>
    </source>
</evidence>
<accession>A0ABD5ZD97</accession>
<sequence>MVSEPSTEIMEATYHALCEHGYANLTMQRIADESSVTKAALHYHFDTKQELLNAFLGYLIDQFEARLACDASDPRERLTTFLDAIFSTASDRDTDFAIALMGIKAQAPYQSQYRERLEEVDETMQSVVKDAVADGIESGLFDDVEPDTVAHTVVTLVNGSRVREVTLGEEPNEARSLVEAYLELELGWSPEGEA</sequence>
<protein>
    <submittedName>
        <fullName evidence="7">TetR/AcrR family transcriptional regulator</fullName>
    </submittedName>
</protein>
<dbReference type="Pfam" id="PF00440">
    <property type="entry name" value="TetR_N"/>
    <property type="match status" value="1"/>
</dbReference>
<dbReference type="PROSITE" id="PS50977">
    <property type="entry name" value="HTH_TETR_2"/>
    <property type="match status" value="1"/>
</dbReference>
<dbReference type="InterPro" id="IPR001647">
    <property type="entry name" value="HTH_TetR"/>
</dbReference>
<keyword evidence="4" id="KW-0804">Transcription</keyword>
<dbReference type="PROSITE" id="PS01081">
    <property type="entry name" value="HTH_TETR_1"/>
    <property type="match status" value="1"/>
</dbReference>
<evidence type="ECO:0000256" key="2">
    <source>
        <dbReference type="ARBA" id="ARBA00023015"/>
    </source>
</evidence>
<reference evidence="7 8" key="1">
    <citation type="journal article" date="2019" name="Int. J. Syst. Evol. Microbiol.">
        <title>The Global Catalogue of Microorganisms (GCM) 10K type strain sequencing project: providing services to taxonomists for standard genome sequencing and annotation.</title>
        <authorList>
            <consortium name="The Broad Institute Genomics Platform"/>
            <consortium name="The Broad Institute Genome Sequencing Center for Infectious Disease"/>
            <person name="Wu L."/>
            <person name="Ma J."/>
        </authorList>
    </citation>
    <scope>NUCLEOTIDE SEQUENCE [LARGE SCALE GENOMIC DNA]</scope>
    <source>
        <strain evidence="7 8">DSM 29988</strain>
    </source>
</reference>
<gene>
    <name evidence="7" type="ORF">ACFQJC_05965</name>
</gene>
<dbReference type="GO" id="GO:0003677">
    <property type="term" value="F:DNA binding"/>
    <property type="evidence" value="ECO:0007669"/>
    <property type="project" value="UniProtKB-UniRule"/>
</dbReference>
<evidence type="ECO:0000256" key="5">
    <source>
        <dbReference type="PROSITE-ProRule" id="PRU00335"/>
    </source>
</evidence>
<evidence type="ECO:0000259" key="6">
    <source>
        <dbReference type="PROSITE" id="PS50977"/>
    </source>
</evidence>
<dbReference type="InterPro" id="IPR036271">
    <property type="entry name" value="Tet_transcr_reg_TetR-rel_C_sf"/>
</dbReference>
<dbReference type="AlphaFoldDB" id="A0ABD5ZD97"/>